<evidence type="ECO:0000313" key="3">
    <source>
        <dbReference type="EMBL" id="SLM46201.1"/>
    </source>
</evidence>
<evidence type="ECO:0000256" key="1">
    <source>
        <dbReference type="SAM" id="MobiDB-lite"/>
    </source>
</evidence>
<dbReference type="KEGG" id="nja:NSJP_0029"/>
<keyword evidence="4" id="KW-1185">Reference proteome</keyword>
<reference evidence="3 4" key="1">
    <citation type="submission" date="2017-03" db="EMBL/GenBank/DDBJ databases">
        <authorList>
            <person name="Afonso C.L."/>
            <person name="Miller P.J."/>
            <person name="Scott M.A."/>
            <person name="Spackman E."/>
            <person name="Goraichik I."/>
            <person name="Dimitrov K.M."/>
            <person name="Suarez D.L."/>
            <person name="Swayne D.E."/>
        </authorList>
    </citation>
    <scope>NUCLEOTIDE SEQUENCE [LARGE SCALE GENOMIC DNA]</scope>
    <source>
        <strain evidence="3">Genome sequencing of Nitrospira japonica strain NJ11</strain>
    </source>
</reference>
<sequence length="122" mass="12753">MSHWAISIVLTVSLLLAAAPASAQTSGSHPPANAAGILNALPPDLYMKLERLAQLLDQNIKAGKLTDAQLQQELMSGRLEQTIRGLGSEANQLLEEIQSDMQNGKGPGESALMPLLGGLGGK</sequence>
<evidence type="ECO:0000256" key="2">
    <source>
        <dbReference type="SAM" id="SignalP"/>
    </source>
</evidence>
<feature type="chain" id="PRO_5012777296" evidence="2">
    <location>
        <begin position="24"/>
        <end position="122"/>
    </location>
</feature>
<dbReference type="AlphaFoldDB" id="A0A1W1HZN4"/>
<protein>
    <submittedName>
        <fullName evidence="3">Uncharacterized protein</fullName>
    </submittedName>
</protein>
<organism evidence="3 4">
    <name type="scientific">Nitrospira japonica</name>
    <dbReference type="NCBI Taxonomy" id="1325564"/>
    <lineage>
        <taxon>Bacteria</taxon>
        <taxon>Pseudomonadati</taxon>
        <taxon>Nitrospirota</taxon>
        <taxon>Nitrospiria</taxon>
        <taxon>Nitrospirales</taxon>
        <taxon>Nitrospiraceae</taxon>
        <taxon>Nitrospira</taxon>
    </lineage>
</organism>
<proteinExistence type="predicted"/>
<dbReference type="RefSeq" id="WP_155969709.1">
    <property type="nucleotide sequence ID" value="NZ_LT828648.1"/>
</dbReference>
<evidence type="ECO:0000313" key="4">
    <source>
        <dbReference type="Proteomes" id="UP000192042"/>
    </source>
</evidence>
<dbReference type="EMBL" id="LT828648">
    <property type="protein sequence ID" value="SLM46201.1"/>
    <property type="molecule type" value="Genomic_DNA"/>
</dbReference>
<feature type="signal peptide" evidence="2">
    <location>
        <begin position="1"/>
        <end position="23"/>
    </location>
</feature>
<keyword evidence="2" id="KW-0732">Signal</keyword>
<dbReference type="Proteomes" id="UP000192042">
    <property type="component" value="Chromosome I"/>
</dbReference>
<feature type="region of interest" description="Disordered" evidence="1">
    <location>
        <begin position="100"/>
        <end position="122"/>
    </location>
</feature>
<name>A0A1W1HZN4_9BACT</name>
<dbReference type="OrthoDB" id="9800401at2"/>
<gene>
    <name evidence="3" type="ORF">NSJP_0029</name>
</gene>
<accession>A0A1W1HZN4</accession>